<dbReference type="PANTHER" id="PTHR24567">
    <property type="entry name" value="CRP FAMILY TRANSCRIPTIONAL REGULATORY PROTEIN"/>
    <property type="match status" value="1"/>
</dbReference>
<dbReference type="PROSITE" id="PS50042">
    <property type="entry name" value="CNMP_BINDING_3"/>
    <property type="match status" value="1"/>
</dbReference>
<dbReference type="SUPFAM" id="SSF46785">
    <property type="entry name" value="Winged helix' DNA-binding domain"/>
    <property type="match status" value="1"/>
</dbReference>
<dbReference type="PROSITE" id="PS51063">
    <property type="entry name" value="HTH_CRP_2"/>
    <property type="match status" value="1"/>
</dbReference>
<evidence type="ECO:0000256" key="1">
    <source>
        <dbReference type="ARBA" id="ARBA00023015"/>
    </source>
</evidence>
<dbReference type="Proteomes" id="UP001317705">
    <property type="component" value="Chromosome"/>
</dbReference>
<evidence type="ECO:0000313" key="7">
    <source>
        <dbReference type="Proteomes" id="UP001317705"/>
    </source>
</evidence>
<dbReference type="Pfam" id="PF13545">
    <property type="entry name" value="HTH_Crp_2"/>
    <property type="match status" value="1"/>
</dbReference>
<dbReference type="Gene3D" id="2.60.120.10">
    <property type="entry name" value="Jelly Rolls"/>
    <property type="match status" value="1"/>
</dbReference>
<evidence type="ECO:0000259" key="4">
    <source>
        <dbReference type="PROSITE" id="PS50042"/>
    </source>
</evidence>
<dbReference type="InterPro" id="IPR018490">
    <property type="entry name" value="cNMP-bd_dom_sf"/>
</dbReference>
<dbReference type="Pfam" id="PF00027">
    <property type="entry name" value="cNMP_binding"/>
    <property type="match status" value="1"/>
</dbReference>
<dbReference type="RefSeq" id="WP_281999133.1">
    <property type="nucleotide sequence ID" value="NZ_AP027151.1"/>
</dbReference>
<keyword evidence="7" id="KW-1185">Reference proteome</keyword>
<dbReference type="SMART" id="SM00419">
    <property type="entry name" value="HTH_CRP"/>
    <property type="match status" value="1"/>
</dbReference>
<evidence type="ECO:0000256" key="3">
    <source>
        <dbReference type="ARBA" id="ARBA00023163"/>
    </source>
</evidence>
<evidence type="ECO:0000259" key="5">
    <source>
        <dbReference type="PROSITE" id="PS51063"/>
    </source>
</evidence>
<organism evidence="6 7">
    <name type="scientific">Geotalea uraniireducens</name>
    <dbReference type="NCBI Taxonomy" id="351604"/>
    <lineage>
        <taxon>Bacteria</taxon>
        <taxon>Pseudomonadati</taxon>
        <taxon>Thermodesulfobacteriota</taxon>
        <taxon>Desulfuromonadia</taxon>
        <taxon>Geobacterales</taxon>
        <taxon>Geobacteraceae</taxon>
        <taxon>Geotalea</taxon>
    </lineage>
</organism>
<proteinExistence type="predicted"/>
<sequence length="251" mass="27887">MVRTGGGSEGGLVMASAQEGSPQADMERMLRRLPFFASLTDDELSSLRATVKKKGFAKNSMILCEEDSNRYMYIVISGKVKVIRTGSDGKERIFAMHKRGDFFGEMAMLDGKTSPAAVVALEDTSVGLIAKDDFDRYLMTNPKVVEKIIGVLCSRLREAWMMLKVLSSADAEQRVRTVLELLADTHGVNDARGTIISVKLTHKDIAGYANLARETVSRLLTSLRREDEIEILDSHQIVLKRAFRRNEAVTN</sequence>
<reference evidence="6 7" key="1">
    <citation type="submission" date="2022-12" db="EMBL/GenBank/DDBJ databases">
        <title>Polyphasic characterization of Geotalea uranireducens NIT-SL11 newly isolated from a complex of sewage sludge and microbially reduced graphene oxide.</title>
        <authorList>
            <person name="Xie L."/>
            <person name="Yoshida N."/>
            <person name="Meng L."/>
        </authorList>
    </citation>
    <scope>NUCLEOTIDE SEQUENCE [LARGE SCALE GENOMIC DNA]</scope>
    <source>
        <strain evidence="6 7">NIT-SL11</strain>
    </source>
</reference>
<dbReference type="PRINTS" id="PR00034">
    <property type="entry name" value="HTHCRP"/>
</dbReference>
<feature type="domain" description="Cyclic nucleotide-binding" evidence="4">
    <location>
        <begin position="35"/>
        <end position="155"/>
    </location>
</feature>
<accession>A0ABM8EKU5</accession>
<dbReference type="InterPro" id="IPR036390">
    <property type="entry name" value="WH_DNA-bd_sf"/>
</dbReference>
<keyword evidence="3" id="KW-0804">Transcription</keyword>
<evidence type="ECO:0000313" key="6">
    <source>
        <dbReference type="EMBL" id="BDV43020.1"/>
    </source>
</evidence>
<name>A0ABM8EKU5_9BACT</name>
<keyword evidence="1" id="KW-0805">Transcription regulation</keyword>
<dbReference type="Gene3D" id="1.10.10.10">
    <property type="entry name" value="Winged helix-like DNA-binding domain superfamily/Winged helix DNA-binding domain"/>
    <property type="match status" value="1"/>
</dbReference>
<evidence type="ECO:0000256" key="2">
    <source>
        <dbReference type="ARBA" id="ARBA00023125"/>
    </source>
</evidence>
<keyword evidence="2" id="KW-0238">DNA-binding</keyword>
<protein>
    <submittedName>
        <fullName evidence="6">CarD family transcriptional regulator</fullName>
    </submittedName>
</protein>
<dbReference type="CDD" id="cd00038">
    <property type="entry name" value="CAP_ED"/>
    <property type="match status" value="1"/>
</dbReference>
<dbReference type="PANTHER" id="PTHR24567:SF68">
    <property type="entry name" value="DNA-BINDING TRANSCRIPTIONAL DUAL REGULATOR CRP"/>
    <property type="match status" value="1"/>
</dbReference>
<feature type="domain" description="HTH crp-type" evidence="5">
    <location>
        <begin position="169"/>
        <end position="242"/>
    </location>
</feature>
<dbReference type="EMBL" id="AP027151">
    <property type="protein sequence ID" value="BDV43020.1"/>
    <property type="molecule type" value="Genomic_DNA"/>
</dbReference>
<dbReference type="InterPro" id="IPR012318">
    <property type="entry name" value="HTH_CRP"/>
</dbReference>
<dbReference type="InterPro" id="IPR050397">
    <property type="entry name" value="Env_Response_Regulators"/>
</dbReference>
<dbReference type="InterPro" id="IPR036388">
    <property type="entry name" value="WH-like_DNA-bd_sf"/>
</dbReference>
<gene>
    <name evidence="6" type="primary">fnr-2</name>
    <name evidence="6" type="ORF">GURASL_19430</name>
</gene>
<dbReference type="InterPro" id="IPR014710">
    <property type="entry name" value="RmlC-like_jellyroll"/>
</dbReference>
<dbReference type="SUPFAM" id="SSF51206">
    <property type="entry name" value="cAMP-binding domain-like"/>
    <property type="match status" value="1"/>
</dbReference>
<dbReference type="SMART" id="SM00100">
    <property type="entry name" value="cNMP"/>
    <property type="match status" value="1"/>
</dbReference>
<dbReference type="InterPro" id="IPR000595">
    <property type="entry name" value="cNMP-bd_dom"/>
</dbReference>